<proteinExistence type="predicted"/>
<name>A0ABP8S8M4_9ACTN</name>
<feature type="region of interest" description="Disordered" evidence="1">
    <location>
        <begin position="33"/>
        <end position="82"/>
    </location>
</feature>
<gene>
    <name evidence="2" type="ORF">GCM10023176_10580</name>
</gene>
<organism evidence="2 3">
    <name type="scientific">Micromonospora coerulea</name>
    <dbReference type="NCBI Taxonomy" id="47856"/>
    <lineage>
        <taxon>Bacteria</taxon>
        <taxon>Bacillati</taxon>
        <taxon>Actinomycetota</taxon>
        <taxon>Actinomycetes</taxon>
        <taxon>Micromonosporales</taxon>
        <taxon>Micromonosporaceae</taxon>
        <taxon>Micromonospora</taxon>
    </lineage>
</organism>
<keyword evidence="3" id="KW-1185">Reference proteome</keyword>
<evidence type="ECO:0000313" key="2">
    <source>
        <dbReference type="EMBL" id="GAA4564507.1"/>
    </source>
</evidence>
<comment type="caution">
    <text evidence="2">The sequence shown here is derived from an EMBL/GenBank/DDBJ whole genome shotgun (WGS) entry which is preliminary data.</text>
</comment>
<feature type="compositionally biased region" description="Pro residues" evidence="1">
    <location>
        <begin position="70"/>
        <end position="79"/>
    </location>
</feature>
<dbReference type="RefSeq" id="WP_346116667.1">
    <property type="nucleotide sequence ID" value="NZ_BAABGU010000004.1"/>
</dbReference>
<reference evidence="3" key="1">
    <citation type="journal article" date="2019" name="Int. J. Syst. Evol. Microbiol.">
        <title>The Global Catalogue of Microorganisms (GCM) 10K type strain sequencing project: providing services to taxonomists for standard genome sequencing and annotation.</title>
        <authorList>
            <consortium name="The Broad Institute Genomics Platform"/>
            <consortium name="The Broad Institute Genome Sequencing Center for Infectious Disease"/>
            <person name="Wu L."/>
            <person name="Ma J."/>
        </authorList>
    </citation>
    <scope>NUCLEOTIDE SEQUENCE [LARGE SCALE GENOMIC DNA]</scope>
    <source>
        <strain evidence="3">JCM 3175</strain>
    </source>
</reference>
<sequence length="196" mass="19509">MGEPAGTGARPTDMSWNPAAAATIAALLATLSGCTSTGPTGAEPTATGTPPAATPAPATTTPTAAASPTTAPPETPTPGTPATAARVVLVRAGGIAGMRDTVTVEPDGRWTRADRAGGTRTGRLSTTDQDRLQQLLADPRLGTETTATADPGDCADAFAYRLTVGDRTTGYVDCDAGPARPPATEALVRLLIGVTG</sequence>
<protein>
    <submittedName>
        <fullName evidence="2">Uncharacterized protein</fullName>
    </submittedName>
</protein>
<dbReference type="EMBL" id="BAABGU010000004">
    <property type="protein sequence ID" value="GAA4564507.1"/>
    <property type="molecule type" value="Genomic_DNA"/>
</dbReference>
<evidence type="ECO:0000256" key="1">
    <source>
        <dbReference type="SAM" id="MobiDB-lite"/>
    </source>
</evidence>
<accession>A0ABP8S8M4</accession>
<dbReference type="Proteomes" id="UP001500307">
    <property type="component" value="Unassembled WGS sequence"/>
</dbReference>
<feature type="compositionally biased region" description="Low complexity" evidence="1">
    <location>
        <begin position="33"/>
        <end position="69"/>
    </location>
</feature>
<evidence type="ECO:0000313" key="3">
    <source>
        <dbReference type="Proteomes" id="UP001500307"/>
    </source>
</evidence>